<keyword evidence="3" id="KW-0862">Zinc</keyword>
<dbReference type="PROSITE" id="PS51999">
    <property type="entry name" value="ZF_GRF"/>
    <property type="match status" value="1"/>
</dbReference>
<evidence type="ECO:0000259" key="6">
    <source>
        <dbReference type="PROSITE" id="PS51999"/>
    </source>
</evidence>
<organism evidence="7">
    <name type="scientific">Eucalyptus grandis</name>
    <name type="common">Flooded gum</name>
    <dbReference type="NCBI Taxonomy" id="71139"/>
    <lineage>
        <taxon>Eukaryota</taxon>
        <taxon>Viridiplantae</taxon>
        <taxon>Streptophyta</taxon>
        <taxon>Embryophyta</taxon>
        <taxon>Tracheophyta</taxon>
        <taxon>Spermatophyta</taxon>
        <taxon>Magnoliopsida</taxon>
        <taxon>eudicotyledons</taxon>
        <taxon>Gunneridae</taxon>
        <taxon>Pentapetalae</taxon>
        <taxon>rosids</taxon>
        <taxon>malvids</taxon>
        <taxon>Myrtales</taxon>
        <taxon>Myrtaceae</taxon>
        <taxon>Myrtoideae</taxon>
        <taxon>Eucalypteae</taxon>
        <taxon>Eucalyptus</taxon>
    </lineage>
</organism>
<keyword evidence="5" id="KW-0812">Transmembrane</keyword>
<accession>A0A058ZXF2</accession>
<evidence type="ECO:0000313" key="7">
    <source>
        <dbReference type="EMBL" id="KCW46041.1"/>
    </source>
</evidence>
<evidence type="ECO:0000256" key="1">
    <source>
        <dbReference type="ARBA" id="ARBA00022723"/>
    </source>
</evidence>
<keyword evidence="5" id="KW-1133">Transmembrane helix</keyword>
<proteinExistence type="predicted"/>
<evidence type="ECO:0000256" key="5">
    <source>
        <dbReference type="SAM" id="Phobius"/>
    </source>
</evidence>
<evidence type="ECO:0000256" key="4">
    <source>
        <dbReference type="PROSITE-ProRule" id="PRU01343"/>
    </source>
</evidence>
<feature type="transmembrane region" description="Helical" evidence="5">
    <location>
        <begin position="124"/>
        <end position="141"/>
    </location>
</feature>
<name>A0A058ZXF2_EUCGR</name>
<gene>
    <name evidence="7" type="ORF">EUGRSUZ_L00016</name>
</gene>
<dbReference type="GO" id="GO:0008270">
    <property type="term" value="F:zinc ion binding"/>
    <property type="evidence" value="ECO:0007669"/>
    <property type="project" value="UniProtKB-KW"/>
</dbReference>
<dbReference type="OMA" id="CKSGENS"/>
<protein>
    <recommendedName>
        <fullName evidence="6">GRF-type domain-containing protein</fullName>
    </recommendedName>
</protein>
<keyword evidence="2 4" id="KW-0863">Zinc-finger</keyword>
<keyword evidence="1" id="KW-0479">Metal-binding</keyword>
<dbReference type="PANTHER" id="PTHR33248">
    <property type="entry name" value="ZINC ION-BINDING PROTEIN"/>
    <property type="match status" value="1"/>
</dbReference>
<reference evidence="7" key="1">
    <citation type="submission" date="2013-07" db="EMBL/GenBank/DDBJ databases">
        <title>The genome of Eucalyptus grandis.</title>
        <authorList>
            <person name="Schmutz J."/>
            <person name="Hayes R."/>
            <person name="Myburg A."/>
            <person name="Tuskan G."/>
            <person name="Grattapaglia D."/>
            <person name="Rokhsar D.S."/>
        </authorList>
    </citation>
    <scope>NUCLEOTIDE SEQUENCE</scope>
    <source>
        <tissue evidence="7">Leaf extractions</tissue>
    </source>
</reference>
<dbReference type="EMBL" id="KK198764">
    <property type="protein sequence ID" value="KCW46041.1"/>
    <property type="molecule type" value="Genomic_DNA"/>
</dbReference>
<dbReference type="InterPro" id="IPR010666">
    <property type="entry name" value="Znf_GRF"/>
</dbReference>
<keyword evidence="5" id="KW-0472">Membrane</keyword>
<evidence type="ECO:0000256" key="2">
    <source>
        <dbReference type="ARBA" id="ARBA00022771"/>
    </source>
</evidence>
<dbReference type="Gramene" id="KCW46041">
    <property type="protein sequence ID" value="KCW46041"/>
    <property type="gene ID" value="EUGRSUZ_L00016"/>
</dbReference>
<dbReference type="InParanoid" id="A0A058ZXF2"/>
<dbReference type="AlphaFoldDB" id="A0A058ZXF2"/>
<feature type="domain" description="GRF-type" evidence="6">
    <location>
        <begin position="24"/>
        <end position="66"/>
    </location>
</feature>
<sequence length="156" mass="18004">MESKTFSSGSNFSHRSEGEGENLCFCGFPSPRRTSWTRTNPGRRFYGCARYREGSKCKYFKWVDAKFSHRATEVILDLLDGCHQPPSMLVDNLDDVDSMQAQAQASSVNHLKNEISKMKIERKCYQAFIVLLFLCLSYFMMKCKGLEDEKKFLQLP</sequence>
<evidence type="ECO:0000256" key="3">
    <source>
        <dbReference type="ARBA" id="ARBA00022833"/>
    </source>
</evidence>
<dbReference type="Pfam" id="PF06839">
    <property type="entry name" value="Zn_ribbon_GRF"/>
    <property type="match status" value="1"/>
</dbReference>